<gene>
    <name evidence="2" type="ORF">S01H1_78052</name>
</gene>
<dbReference type="Pfam" id="PF01709">
    <property type="entry name" value="Transcrip_reg"/>
    <property type="match status" value="1"/>
</dbReference>
<protein>
    <recommendedName>
        <fullName evidence="1">TACO1/YebC-like second and third domain-containing protein</fullName>
    </recommendedName>
</protein>
<evidence type="ECO:0000259" key="1">
    <source>
        <dbReference type="Pfam" id="PF01709"/>
    </source>
</evidence>
<proteinExistence type="predicted"/>
<accession>X0Y395</accession>
<comment type="caution">
    <text evidence="2">The sequence shown here is derived from an EMBL/GenBank/DDBJ whole genome shotgun (WGS) entry which is preliminary data.</text>
</comment>
<evidence type="ECO:0000313" key="2">
    <source>
        <dbReference type="EMBL" id="GAG43183.1"/>
    </source>
</evidence>
<sequence>MPKSVVMLDEKAALQALRLLDKLEELDDVQRVFTNADFPDEALEKYRNQG</sequence>
<dbReference type="InterPro" id="IPR026564">
    <property type="entry name" value="Transcrip_reg_TACO1-like_dom3"/>
</dbReference>
<reference evidence="2" key="1">
    <citation type="journal article" date="2014" name="Front. Microbiol.">
        <title>High frequency of phylogenetically diverse reductive dehalogenase-homologous genes in deep subseafloor sedimentary metagenomes.</title>
        <authorList>
            <person name="Kawai M."/>
            <person name="Futagami T."/>
            <person name="Toyoda A."/>
            <person name="Takaki Y."/>
            <person name="Nishi S."/>
            <person name="Hori S."/>
            <person name="Arai W."/>
            <person name="Tsubouchi T."/>
            <person name="Morono Y."/>
            <person name="Uchiyama I."/>
            <person name="Ito T."/>
            <person name="Fujiyama A."/>
            <person name="Inagaki F."/>
            <person name="Takami H."/>
        </authorList>
    </citation>
    <scope>NUCLEOTIDE SEQUENCE</scope>
    <source>
        <strain evidence="2">Expedition CK06-06</strain>
    </source>
</reference>
<dbReference type="EMBL" id="BARS01052507">
    <property type="protein sequence ID" value="GAG43183.1"/>
    <property type="molecule type" value="Genomic_DNA"/>
</dbReference>
<dbReference type="InterPro" id="IPR029072">
    <property type="entry name" value="YebC-like"/>
</dbReference>
<feature type="domain" description="TACO1/YebC-like second and third" evidence="1">
    <location>
        <begin position="2"/>
        <end position="36"/>
    </location>
</feature>
<dbReference type="SUPFAM" id="SSF75625">
    <property type="entry name" value="YebC-like"/>
    <property type="match status" value="1"/>
</dbReference>
<name>X0Y395_9ZZZZ</name>
<dbReference type="Gene3D" id="3.30.70.980">
    <property type="match status" value="1"/>
</dbReference>
<dbReference type="InterPro" id="IPR048300">
    <property type="entry name" value="TACO1_YebC-like_2nd/3rd_dom"/>
</dbReference>
<dbReference type="AlphaFoldDB" id="X0Y395"/>
<organism evidence="2">
    <name type="scientific">marine sediment metagenome</name>
    <dbReference type="NCBI Taxonomy" id="412755"/>
    <lineage>
        <taxon>unclassified sequences</taxon>
        <taxon>metagenomes</taxon>
        <taxon>ecological metagenomes</taxon>
    </lineage>
</organism>